<dbReference type="InterPro" id="IPR048903">
    <property type="entry name" value="MdcG_N"/>
</dbReference>
<keyword evidence="6" id="KW-1185">Reference proteome</keyword>
<accession>Q21XD0</accession>
<evidence type="ECO:0000313" key="6">
    <source>
        <dbReference type="Proteomes" id="UP000008332"/>
    </source>
</evidence>
<dbReference type="Pfam" id="PF20866">
    <property type="entry name" value="MdcG_N"/>
    <property type="match status" value="1"/>
</dbReference>
<evidence type="ECO:0000259" key="3">
    <source>
        <dbReference type="Pfam" id="PF10620"/>
    </source>
</evidence>
<proteinExistence type="predicted"/>
<keyword evidence="2" id="KW-0548">Nucleotidyltransferase</keyword>
<sequence>MKVLARNQLVWLDAQAWAQMQAHPWDDEAQHILAHWRSTSLPLVVCRQRVEAAPDQICLGLPAPQHWSRRRLALTARLDQVLAFGVFPTLFQVAHACHWGPAALDLDLALSNWGVTVHVYGSHGWQFLTNMPYLHDGSDLDLSLAVPDFQTACRVQAQLAEVELGRRLDGEIVFPGGQAVAWRELQRLVTGQTSQVLLKDRQNIRLATLAEVQELGACAPQDVAETALALP</sequence>
<dbReference type="GO" id="GO:0016779">
    <property type="term" value="F:nucleotidyltransferase activity"/>
    <property type="evidence" value="ECO:0007669"/>
    <property type="project" value="UniProtKB-KW"/>
</dbReference>
<dbReference type="OrthoDB" id="8562329at2"/>
<dbReference type="InterPro" id="IPR049180">
    <property type="entry name" value="MdcG_C"/>
</dbReference>
<dbReference type="RefSeq" id="WP_011464141.1">
    <property type="nucleotide sequence ID" value="NC_007908.1"/>
</dbReference>
<organism evidence="5 6">
    <name type="scientific">Albidiferax ferrireducens (strain ATCC BAA-621 / DSM 15236 / T118)</name>
    <name type="common">Rhodoferax ferrireducens</name>
    <dbReference type="NCBI Taxonomy" id="338969"/>
    <lineage>
        <taxon>Bacteria</taxon>
        <taxon>Pseudomonadati</taxon>
        <taxon>Pseudomonadota</taxon>
        <taxon>Betaproteobacteria</taxon>
        <taxon>Burkholderiales</taxon>
        <taxon>Comamonadaceae</taxon>
        <taxon>Rhodoferax</taxon>
    </lineage>
</organism>
<dbReference type="Proteomes" id="UP000008332">
    <property type="component" value="Chromosome"/>
</dbReference>
<feature type="domain" description="Phosphoribosyl-dephospho-CoA transferase MdcG C-terminal" evidence="3">
    <location>
        <begin position="94"/>
        <end position="208"/>
    </location>
</feature>
<evidence type="ECO:0000256" key="1">
    <source>
        <dbReference type="ARBA" id="ARBA00022679"/>
    </source>
</evidence>
<protein>
    <submittedName>
        <fullName evidence="5">Malonate decarboxylase</fullName>
    </submittedName>
</protein>
<reference evidence="6" key="1">
    <citation type="submission" date="2006-02" db="EMBL/GenBank/DDBJ databases">
        <title>Complete sequence of chromosome of Rhodoferax ferrireducens DSM 15236.</title>
        <authorList>
            <person name="Copeland A."/>
            <person name="Lucas S."/>
            <person name="Lapidus A."/>
            <person name="Barry K."/>
            <person name="Detter J.C."/>
            <person name="Glavina del Rio T."/>
            <person name="Hammon N."/>
            <person name="Israni S."/>
            <person name="Pitluck S."/>
            <person name="Brettin T."/>
            <person name="Bruce D."/>
            <person name="Han C."/>
            <person name="Tapia R."/>
            <person name="Gilna P."/>
            <person name="Kiss H."/>
            <person name="Schmutz J."/>
            <person name="Larimer F."/>
            <person name="Land M."/>
            <person name="Kyrpides N."/>
            <person name="Ivanova N."/>
            <person name="Richardson P."/>
        </authorList>
    </citation>
    <scope>NUCLEOTIDE SEQUENCE [LARGE SCALE GENOMIC DNA]</scope>
    <source>
        <strain evidence="6">ATCC BAA-621 / DSM 15236 / T118</strain>
    </source>
</reference>
<gene>
    <name evidence="5" type="ordered locus">Rfer_1847</name>
</gene>
<evidence type="ECO:0000259" key="4">
    <source>
        <dbReference type="Pfam" id="PF20866"/>
    </source>
</evidence>
<dbReference type="AlphaFoldDB" id="Q21XD0"/>
<evidence type="ECO:0000313" key="5">
    <source>
        <dbReference type="EMBL" id="ABD69573.1"/>
    </source>
</evidence>
<dbReference type="EMBL" id="CP000267">
    <property type="protein sequence ID" value="ABD69573.1"/>
    <property type="molecule type" value="Genomic_DNA"/>
</dbReference>
<keyword evidence="1" id="KW-0808">Transferase</keyword>
<dbReference type="eggNOG" id="ENOG503268I">
    <property type="taxonomic scope" value="Bacteria"/>
</dbReference>
<dbReference type="STRING" id="338969.Rfer_1847"/>
<feature type="domain" description="Phosphoribosyl-dephospho-CoA transferase MdcG N-terminal" evidence="4">
    <location>
        <begin position="6"/>
        <end position="84"/>
    </location>
</feature>
<dbReference type="HOGENOM" id="CLU_075747_0_1_4"/>
<dbReference type="KEGG" id="rfr:Rfer_1847"/>
<dbReference type="Pfam" id="PF10620">
    <property type="entry name" value="MdcG"/>
    <property type="match status" value="1"/>
</dbReference>
<evidence type="ECO:0000256" key="2">
    <source>
        <dbReference type="ARBA" id="ARBA00022695"/>
    </source>
</evidence>
<name>Q21XD0_ALBFT</name>
<dbReference type="InterPro" id="IPR017557">
    <property type="entry name" value="Holo-ACP_synthase"/>
</dbReference>
<dbReference type="NCBIfam" id="TIGR03135">
    <property type="entry name" value="malonate_mdcG"/>
    <property type="match status" value="1"/>
</dbReference>